<dbReference type="AlphaFoldDB" id="D8PU61"/>
<name>D8PU61_SCHCM</name>
<keyword evidence="4" id="KW-1185">Reference proteome</keyword>
<feature type="region of interest" description="Disordered" evidence="1">
    <location>
        <begin position="297"/>
        <end position="351"/>
    </location>
</feature>
<feature type="non-terminal residue" evidence="3">
    <location>
        <position position="351"/>
    </location>
</feature>
<evidence type="ECO:0000256" key="2">
    <source>
        <dbReference type="SAM" id="Phobius"/>
    </source>
</evidence>
<keyword evidence="2" id="KW-0472">Membrane</keyword>
<sequence length="351" mass="38869">MAAPTHPVVASEVEFFTIILKQVSVNLATYGIQVALYIATMAALARTKSSAWILKLAITALLAFSTIGAATHTTFYTAQMPHYSRRPPPGLEEGLLFRLDIVLNVAFNCNFLISDAIVVWRAWVLYTDRIAVKVLLLFCMVMSTAGVIAHTTWLMLTYGQSIPGVRRLIISLPLLFTNFVSTGLIWHKVWSYRRAVRALLGRQRNSTLAENIMLVLVESGFVYCGLWVLYVAINGVDTGGPHPNPAYGVILTAYHNIAAIYPTFVVLIITMQRCTTQQLIATHASVSVQFASDEAVLSSDESRSEPGSSGSRPILSTGRSTKITNTDEYYDMDVMSPDSERPKRPRESEEW</sequence>
<dbReference type="OrthoDB" id="2744793at2759"/>
<feature type="transmembrane region" description="Helical" evidence="2">
    <location>
        <begin position="208"/>
        <end position="233"/>
    </location>
</feature>
<proteinExistence type="predicted"/>
<dbReference type="KEGG" id="scm:SCHCO_02483667"/>
<dbReference type="HOGENOM" id="CLU_044614_9_0_1"/>
<feature type="transmembrane region" description="Helical" evidence="2">
    <location>
        <begin position="168"/>
        <end position="187"/>
    </location>
</feature>
<dbReference type="RefSeq" id="XP_003035474.1">
    <property type="nucleotide sequence ID" value="XM_003035428.1"/>
</dbReference>
<dbReference type="Proteomes" id="UP000007431">
    <property type="component" value="Unassembled WGS sequence"/>
</dbReference>
<feature type="compositionally biased region" description="Polar residues" evidence="1">
    <location>
        <begin position="317"/>
        <end position="327"/>
    </location>
</feature>
<protein>
    <submittedName>
        <fullName evidence="3">Uncharacterized protein</fullName>
    </submittedName>
</protein>
<keyword evidence="2" id="KW-1133">Transmembrane helix</keyword>
<evidence type="ECO:0000256" key="1">
    <source>
        <dbReference type="SAM" id="MobiDB-lite"/>
    </source>
</evidence>
<reference evidence="3 4" key="1">
    <citation type="journal article" date="2010" name="Nat. Biotechnol.">
        <title>Genome sequence of the model mushroom Schizophyllum commune.</title>
        <authorList>
            <person name="Ohm R.A."/>
            <person name="de Jong J.F."/>
            <person name="Lugones L.G."/>
            <person name="Aerts A."/>
            <person name="Kothe E."/>
            <person name="Stajich J.E."/>
            <person name="de Vries R.P."/>
            <person name="Record E."/>
            <person name="Levasseur A."/>
            <person name="Baker S.E."/>
            <person name="Bartholomew K.A."/>
            <person name="Coutinho P.M."/>
            <person name="Erdmann S."/>
            <person name="Fowler T.J."/>
            <person name="Gathman A.C."/>
            <person name="Lombard V."/>
            <person name="Henrissat B."/>
            <person name="Knabe N."/>
            <person name="Kuees U."/>
            <person name="Lilly W.W."/>
            <person name="Lindquist E."/>
            <person name="Lucas S."/>
            <person name="Magnuson J.K."/>
            <person name="Piumi F."/>
            <person name="Raudaskoski M."/>
            <person name="Salamov A."/>
            <person name="Schmutz J."/>
            <person name="Schwarze F.W.M.R."/>
            <person name="vanKuyk P.A."/>
            <person name="Horton J.S."/>
            <person name="Grigoriev I.V."/>
            <person name="Woesten H.A.B."/>
        </authorList>
    </citation>
    <scope>NUCLEOTIDE SEQUENCE [LARGE SCALE GENOMIC DNA]</scope>
    <source>
        <strain evidence="4">H4-8 / FGSC 9210</strain>
    </source>
</reference>
<evidence type="ECO:0000313" key="3">
    <source>
        <dbReference type="EMBL" id="EFJ00572.1"/>
    </source>
</evidence>
<feature type="transmembrane region" description="Helical" evidence="2">
    <location>
        <begin position="27"/>
        <end position="45"/>
    </location>
</feature>
<dbReference type="VEuPathDB" id="FungiDB:SCHCODRAFT_02483667"/>
<feature type="transmembrane region" description="Helical" evidence="2">
    <location>
        <begin position="95"/>
        <end position="113"/>
    </location>
</feature>
<accession>D8PU61</accession>
<keyword evidence="2" id="KW-0812">Transmembrane</keyword>
<feature type="compositionally biased region" description="Basic and acidic residues" evidence="1">
    <location>
        <begin position="338"/>
        <end position="351"/>
    </location>
</feature>
<dbReference type="GeneID" id="9594824"/>
<dbReference type="OMA" id="YWATILA"/>
<feature type="transmembrane region" description="Helical" evidence="2">
    <location>
        <begin position="134"/>
        <end position="156"/>
    </location>
</feature>
<dbReference type="EMBL" id="GL377303">
    <property type="protein sequence ID" value="EFJ00572.1"/>
    <property type="molecule type" value="Genomic_DNA"/>
</dbReference>
<gene>
    <name evidence="3" type="ORF">SCHCODRAFT_106217</name>
</gene>
<evidence type="ECO:0000313" key="4">
    <source>
        <dbReference type="Proteomes" id="UP000007431"/>
    </source>
</evidence>
<feature type="transmembrane region" description="Helical" evidence="2">
    <location>
        <begin position="245"/>
        <end position="269"/>
    </location>
</feature>
<dbReference type="InParanoid" id="D8PU61"/>
<feature type="transmembrane region" description="Helical" evidence="2">
    <location>
        <begin position="52"/>
        <end position="75"/>
    </location>
</feature>
<organism evidence="4">
    <name type="scientific">Schizophyllum commune (strain H4-8 / FGSC 9210)</name>
    <name type="common">Split gill fungus</name>
    <dbReference type="NCBI Taxonomy" id="578458"/>
    <lineage>
        <taxon>Eukaryota</taxon>
        <taxon>Fungi</taxon>
        <taxon>Dikarya</taxon>
        <taxon>Basidiomycota</taxon>
        <taxon>Agaricomycotina</taxon>
        <taxon>Agaricomycetes</taxon>
        <taxon>Agaricomycetidae</taxon>
        <taxon>Agaricales</taxon>
        <taxon>Schizophyllaceae</taxon>
        <taxon>Schizophyllum</taxon>
    </lineage>
</organism>